<dbReference type="NCBIfam" id="NF006054">
    <property type="entry name" value="PRK08202.1"/>
    <property type="match status" value="1"/>
</dbReference>
<dbReference type="InterPro" id="IPR011270">
    <property type="entry name" value="Pur_Nuc_Pase_Ino/Guo-sp"/>
</dbReference>
<dbReference type="InParanoid" id="A0A259TZ41"/>
<sequence length="282" mass="30508">MSVLSSDDLTRPVHTATESLRQTLGDHSARIGLILGTGLGRLAEEIEVSHSIGYEEIPDMPVSTVESHHGKLLAGTLRGVPVLAMQGRFHLYEGYSAHEITRPVRILKELGVDTLLISNAAGGMNPLYRRADLMLLTDHINLQGVNPLTGPNVDTWGPRFPDMSEPYDLDLRDMAEAAALARGIRLQQGVYVAVEGPNLETRAEYRFLRTIGADAVGMSTVPEVIVAKHMGLRCMAISVITDECFPDALEPVSIADVLKAAGEAEPRLTQLIGDVVEKIGAE</sequence>
<keyword evidence="3 5" id="KW-0328">Glycosyltransferase</keyword>
<dbReference type="PANTHER" id="PTHR11904">
    <property type="entry name" value="METHYLTHIOADENOSINE/PURINE NUCLEOSIDE PHOSPHORYLASE"/>
    <property type="match status" value="1"/>
</dbReference>
<dbReference type="PIRSF" id="PIRSF000477">
    <property type="entry name" value="PurNPase"/>
    <property type="match status" value="1"/>
</dbReference>
<organism evidence="7 8">
    <name type="scientific">Rubricoccus marinus</name>
    <dbReference type="NCBI Taxonomy" id="716817"/>
    <lineage>
        <taxon>Bacteria</taxon>
        <taxon>Pseudomonadati</taxon>
        <taxon>Rhodothermota</taxon>
        <taxon>Rhodothermia</taxon>
        <taxon>Rhodothermales</taxon>
        <taxon>Rubricoccaceae</taxon>
        <taxon>Rubricoccus</taxon>
    </lineage>
</organism>
<protein>
    <recommendedName>
        <fullName evidence="5">Purine nucleoside phosphorylase</fullName>
        <ecNumber evidence="5">2.4.2.1</ecNumber>
    </recommendedName>
    <alternativeName>
        <fullName evidence="5">Inosine-guanosine phosphorylase</fullName>
    </alternativeName>
</protein>
<dbReference type="NCBIfam" id="TIGR01697">
    <property type="entry name" value="PNPH-PUNA-XAPA"/>
    <property type="match status" value="1"/>
</dbReference>
<evidence type="ECO:0000256" key="3">
    <source>
        <dbReference type="ARBA" id="ARBA00022676"/>
    </source>
</evidence>
<dbReference type="PANTHER" id="PTHR11904:SF9">
    <property type="entry name" value="PURINE NUCLEOSIDE PHOSPHORYLASE-RELATED"/>
    <property type="match status" value="1"/>
</dbReference>
<dbReference type="EMBL" id="MQWB01000001">
    <property type="protein sequence ID" value="OZC03043.1"/>
    <property type="molecule type" value="Genomic_DNA"/>
</dbReference>
<evidence type="ECO:0000256" key="1">
    <source>
        <dbReference type="ARBA" id="ARBA00005058"/>
    </source>
</evidence>
<comment type="function">
    <text evidence="5">The purine nucleoside phosphorylases catalyze the phosphorolytic breakdown of the N-glycosidic bond in the beta-(deoxy)ribonucleoside molecules, with the formation of the corresponding free purine bases and pentose-1-phosphate.</text>
</comment>
<dbReference type="GO" id="GO:0009116">
    <property type="term" value="P:nucleoside metabolic process"/>
    <property type="evidence" value="ECO:0007669"/>
    <property type="project" value="InterPro"/>
</dbReference>
<evidence type="ECO:0000256" key="4">
    <source>
        <dbReference type="ARBA" id="ARBA00022679"/>
    </source>
</evidence>
<dbReference type="NCBIfam" id="TIGR01700">
    <property type="entry name" value="PNPH"/>
    <property type="match status" value="1"/>
</dbReference>
<comment type="caution">
    <text evidence="7">The sequence shown here is derived from an EMBL/GenBank/DDBJ whole genome shotgun (WGS) entry which is preliminary data.</text>
</comment>
<dbReference type="EC" id="2.4.2.1" evidence="5"/>
<evidence type="ECO:0000313" key="8">
    <source>
        <dbReference type="Proteomes" id="UP000216446"/>
    </source>
</evidence>
<comment type="similarity">
    <text evidence="2 5">Belongs to the PNP/MTAP phosphorylase family.</text>
</comment>
<accession>A0A259TZ41</accession>
<dbReference type="UniPathway" id="UPA00606"/>
<dbReference type="InterPro" id="IPR035994">
    <property type="entry name" value="Nucleoside_phosphorylase_sf"/>
</dbReference>
<keyword evidence="8" id="KW-1185">Reference proteome</keyword>
<gene>
    <name evidence="7" type="ORF">BSZ36_08720</name>
</gene>
<dbReference type="OrthoDB" id="1523230at2"/>
<dbReference type="AlphaFoldDB" id="A0A259TZ41"/>
<dbReference type="Gene3D" id="3.40.50.1580">
    <property type="entry name" value="Nucleoside phosphorylase domain"/>
    <property type="match status" value="1"/>
</dbReference>
<dbReference type="RefSeq" id="WP_094547940.1">
    <property type="nucleotide sequence ID" value="NZ_MQWB01000001.1"/>
</dbReference>
<dbReference type="Proteomes" id="UP000216446">
    <property type="component" value="Unassembled WGS sequence"/>
</dbReference>
<dbReference type="GO" id="GO:0005737">
    <property type="term" value="C:cytoplasm"/>
    <property type="evidence" value="ECO:0007669"/>
    <property type="project" value="TreeGrafter"/>
</dbReference>
<dbReference type="Pfam" id="PF01048">
    <property type="entry name" value="PNP_UDP_1"/>
    <property type="match status" value="1"/>
</dbReference>
<name>A0A259TZ41_9BACT</name>
<dbReference type="InterPro" id="IPR011268">
    <property type="entry name" value="Purine_phosphorylase"/>
</dbReference>
<proteinExistence type="inferred from homology"/>
<evidence type="ECO:0000256" key="5">
    <source>
        <dbReference type="PIRNR" id="PIRNR000477"/>
    </source>
</evidence>
<evidence type="ECO:0000256" key="2">
    <source>
        <dbReference type="ARBA" id="ARBA00006751"/>
    </source>
</evidence>
<evidence type="ECO:0000259" key="6">
    <source>
        <dbReference type="Pfam" id="PF01048"/>
    </source>
</evidence>
<dbReference type="InterPro" id="IPR000845">
    <property type="entry name" value="Nucleoside_phosphorylase_d"/>
</dbReference>
<dbReference type="CDD" id="cd09009">
    <property type="entry name" value="PNP-EcPNPII_like"/>
    <property type="match status" value="1"/>
</dbReference>
<dbReference type="SUPFAM" id="SSF53167">
    <property type="entry name" value="Purine and uridine phosphorylases"/>
    <property type="match status" value="1"/>
</dbReference>
<evidence type="ECO:0000313" key="7">
    <source>
        <dbReference type="EMBL" id="OZC03043.1"/>
    </source>
</evidence>
<reference evidence="7 8" key="1">
    <citation type="submission" date="2016-11" db="EMBL/GenBank/DDBJ databases">
        <title>Study of marine rhodopsin-containing bacteria.</title>
        <authorList>
            <person name="Yoshizawa S."/>
            <person name="Kumagai Y."/>
            <person name="Kogure K."/>
        </authorList>
    </citation>
    <scope>NUCLEOTIDE SEQUENCE [LARGE SCALE GENOMIC DNA]</scope>
    <source>
        <strain evidence="7 8">SG-29</strain>
    </source>
</reference>
<keyword evidence="4 5" id="KW-0808">Transferase</keyword>
<dbReference type="GO" id="GO:0004731">
    <property type="term" value="F:purine-nucleoside phosphorylase activity"/>
    <property type="evidence" value="ECO:0007669"/>
    <property type="project" value="UniProtKB-EC"/>
</dbReference>
<comment type="pathway">
    <text evidence="1 5">Purine metabolism; purine nucleoside salvage.</text>
</comment>
<feature type="domain" description="Nucleoside phosphorylase" evidence="6">
    <location>
        <begin position="30"/>
        <end position="276"/>
    </location>
</feature>